<dbReference type="EMBL" id="MFIX01000131">
    <property type="protein sequence ID" value="OGG03723.1"/>
    <property type="molecule type" value="Genomic_DNA"/>
</dbReference>
<evidence type="ECO:0008006" key="4">
    <source>
        <dbReference type="Google" id="ProtNLM"/>
    </source>
</evidence>
<keyword evidence="1" id="KW-0472">Membrane</keyword>
<evidence type="ECO:0000256" key="1">
    <source>
        <dbReference type="SAM" id="Phobius"/>
    </source>
</evidence>
<reference evidence="2 3" key="1">
    <citation type="journal article" date="2016" name="Nat. Commun.">
        <title>Thousands of microbial genomes shed light on interconnected biogeochemical processes in an aquifer system.</title>
        <authorList>
            <person name="Anantharaman K."/>
            <person name="Brown C.T."/>
            <person name="Hug L.A."/>
            <person name="Sharon I."/>
            <person name="Castelle C.J."/>
            <person name="Probst A.J."/>
            <person name="Thomas B.C."/>
            <person name="Singh A."/>
            <person name="Wilkins M.J."/>
            <person name="Karaoz U."/>
            <person name="Brodie E.L."/>
            <person name="Williams K.H."/>
            <person name="Hubbard S.S."/>
            <person name="Banfield J.F."/>
        </authorList>
    </citation>
    <scope>NUCLEOTIDE SEQUENCE [LARGE SCALE GENOMIC DNA]</scope>
</reference>
<protein>
    <recommendedName>
        <fullName evidence="4">ABC transporter permease</fullName>
    </recommendedName>
</protein>
<dbReference type="AlphaFoldDB" id="A0A1F5YUG6"/>
<feature type="transmembrane region" description="Helical" evidence="1">
    <location>
        <begin position="228"/>
        <end position="250"/>
    </location>
</feature>
<feature type="non-terminal residue" evidence="2">
    <location>
        <position position="402"/>
    </location>
</feature>
<name>A0A1F5YUG6_9BACT</name>
<evidence type="ECO:0000313" key="2">
    <source>
        <dbReference type="EMBL" id="OGG03723.1"/>
    </source>
</evidence>
<feature type="transmembrane region" description="Helical" evidence="1">
    <location>
        <begin position="20"/>
        <end position="41"/>
    </location>
</feature>
<proteinExistence type="predicted"/>
<dbReference type="GO" id="GO:0005886">
    <property type="term" value="C:plasma membrane"/>
    <property type="evidence" value="ECO:0007669"/>
    <property type="project" value="UniProtKB-SubCell"/>
</dbReference>
<dbReference type="PANTHER" id="PTHR43471">
    <property type="entry name" value="ABC TRANSPORTER PERMEASE"/>
    <property type="match status" value="1"/>
</dbReference>
<feature type="transmembrane region" description="Helical" evidence="1">
    <location>
        <begin position="158"/>
        <end position="184"/>
    </location>
</feature>
<dbReference type="GO" id="GO:0140359">
    <property type="term" value="F:ABC-type transporter activity"/>
    <property type="evidence" value="ECO:0007669"/>
    <property type="project" value="InterPro"/>
</dbReference>
<dbReference type="STRING" id="1817867.A3F83_00835"/>
<evidence type="ECO:0000313" key="3">
    <source>
        <dbReference type="Proteomes" id="UP000179129"/>
    </source>
</evidence>
<organism evidence="2 3">
    <name type="scientific">Candidatus Glassbacteria bacterium RIFCSPLOWO2_12_FULL_58_11</name>
    <dbReference type="NCBI Taxonomy" id="1817867"/>
    <lineage>
        <taxon>Bacteria</taxon>
        <taxon>Candidatus Glassiibacteriota</taxon>
    </lineage>
</organism>
<feature type="transmembrane region" description="Helical" evidence="1">
    <location>
        <begin position="111"/>
        <end position="131"/>
    </location>
</feature>
<comment type="caution">
    <text evidence="2">The sequence shown here is derived from an EMBL/GenBank/DDBJ whole genome shotgun (WGS) entry which is preliminary data.</text>
</comment>
<gene>
    <name evidence="2" type="ORF">A3F83_00835</name>
</gene>
<feature type="transmembrane region" description="Helical" evidence="1">
    <location>
        <begin position="196"/>
        <end position="216"/>
    </location>
</feature>
<dbReference type="Proteomes" id="UP000179129">
    <property type="component" value="Unassembled WGS sequence"/>
</dbReference>
<keyword evidence="1" id="KW-1133">Transmembrane helix</keyword>
<dbReference type="Pfam" id="PF12679">
    <property type="entry name" value="ABC2_membrane_2"/>
    <property type="match status" value="1"/>
</dbReference>
<keyword evidence="1" id="KW-0812">Transmembrane</keyword>
<sequence>MFLVVLKKELLENLLSFKFLLITAVTTLLVSTSTFVMYRAYQLQLENYDALKPSKDQPVAIIPPSPLSIFVRGLEENLGRSHTIAFGGQVEVGSGQQTVNTLFRLFTTPDLLYITKVIMALAALLFAFGAVNGEKENCTLRLILAGSVRRSTLLAGKWAGSFLSLSLPFVILAGLSAAVVSLLPDVQLDGADWLRLGLLLLGALAYLAAFFSLGFLISSLTARSSSALVFSLLLWTVFVFVAPSLGNILARQLVDVSSVQNMSLRRNQVWTREIFELIEELKKVPLSEQTQENLQKMRQRALENINIENDRLNAEYRGRLNLLAGTARLATMLSPSSCFSFYAMDIAGTGLPEERRLKEAVLRYKDQVWDRPTSSSGRLGGEFEAFVYDRTPVAEVLRASGL</sequence>
<accession>A0A1F5YUG6</accession>